<evidence type="ECO:0000313" key="1">
    <source>
        <dbReference type="EMBL" id="MBX61682.1"/>
    </source>
</evidence>
<dbReference type="EMBL" id="GGEC01081198">
    <property type="protein sequence ID" value="MBX61682.1"/>
    <property type="molecule type" value="Transcribed_RNA"/>
</dbReference>
<name>A0A2P2Q3Y9_RHIMU</name>
<dbReference type="AlphaFoldDB" id="A0A2P2Q3Y9"/>
<accession>A0A2P2Q3Y9</accession>
<proteinExistence type="predicted"/>
<organism evidence="1">
    <name type="scientific">Rhizophora mucronata</name>
    <name type="common">Asiatic mangrove</name>
    <dbReference type="NCBI Taxonomy" id="61149"/>
    <lineage>
        <taxon>Eukaryota</taxon>
        <taxon>Viridiplantae</taxon>
        <taxon>Streptophyta</taxon>
        <taxon>Embryophyta</taxon>
        <taxon>Tracheophyta</taxon>
        <taxon>Spermatophyta</taxon>
        <taxon>Magnoliopsida</taxon>
        <taxon>eudicotyledons</taxon>
        <taxon>Gunneridae</taxon>
        <taxon>Pentapetalae</taxon>
        <taxon>rosids</taxon>
        <taxon>fabids</taxon>
        <taxon>Malpighiales</taxon>
        <taxon>Rhizophoraceae</taxon>
        <taxon>Rhizophora</taxon>
    </lineage>
</organism>
<protein>
    <submittedName>
        <fullName evidence="1">Uncharacterized protein</fullName>
    </submittedName>
</protein>
<sequence length="30" mass="3686">MNYNHMVRSPSSFLCLLRKRGWEFCNLQRV</sequence>
<reference evidence="1" key="1">
    <citation type="submission" date="2018-02" db="EMBL/GenBank/DDBJ databases">
        <title>Rhizophora mucronata_Transcriptome.</title>
        <authorList>
            <person name="Meera S.P."/>
            <person name="Sreeshan A."/>
            <person name="Augustine A."/>
        </authorList>
    </citation>
    <scope>NUCLEOTIDE SEQUENCE</scope>
    <source>
        <tissue evidence="1">Leaf</tissue>
    </source>
</reference>